<name>A0A5C8PCK2_9HYPH</name>
<keyword evidence="5" id="KW-0408">Iron</keyword>
<keyword evidence="6" id="KW-0411">Iron-sulfur</keyword>
<evidence type="ECO:0000256" key="3">
    <source>
        <dbReference type="ARBA" id="ARBA00022723"/>
    </source>
</evidence>
<evidence type="ECO:0000259" key="8">
    <source>
        <dbReference type="PROSITE" id="PS51296"/>
    </source>
</evidence>
<proteinExistence type="predicted"/>
<dbReference type="PRINTS" id="PR00090">
    <property type="entry name" value="RNGDIOXGNASE"/>
</dbReference>
<accession>A0A5C8PCK2</accession>
<dbReference type="GO" id="GO:0051537">
    <property type="term" value="F:2 iron, 2 sulfur cluster binding"/>
    <property type="evidence" value="ECO:0007669"/>
    <property type="project" value="UniProtKB-KW"/>
</dbReference>
<sequence length="395" mass="43457">MTDRAHRPRRRSPWAHREGPMLMDDRQIAARILEHIEGGTTDTGGEIWREPVANYLSPDRFAAERAVLRRLAVPFCPSAALAEPGAYVARLAAGTPILVVRGQDGTVRAFRNACRHRGVELASGSGCTRAFTCRYHGWTYRLDGTLSLVPHEGGFPGLDKAAHGLVPVHAWEQAGLVFIKQDDDDAGGDIMNDLPAGLMAPGQAVFATAEREVEANWKIVAEGFLEGYHIRSTHRDTFYPYGFDNLNVVECFGRNSRVTFPFRRIAKLAQVPPAERRVDGLVTYVYHLFPNVMVAVLSQHTKVVVLEPLDPGRTRLVTYALANAGRDGDANREAAARDAAFVDQTGAAEDREVSQAIQRGLASGANRHFTYGLFESAIVHFHRTLDAALRGPRLS</sequence>
<dbReference type="SUPFAM" id="SSF50022">
    <property type="entry name" value="ISP domain"/>
    <property type="match status" value="1"/>
</dbReference>
<evidence type="ECO:0000256" key="4">
    <source>
        <dbReference type="ARBA" id="ARBA00023002"/>
    </source>
</evidence>
<keyword evidence="3" id="KW-0479">Metal-binding</keyword>
<keyword evidence="10" id="KW-1185">Reference proteome</keyword>
<dbReference type="InterPro" id="IPR036922">
    <property type="entry name" value="Rieske_2Fe-2S_sf"/>
</dbReference>
<dbReference type="GO" id="GO:0005506">
    <property type="term" value="F:iron ion binding"/>
    <property type="evidence" value="ECO:0007669"/>
    <property type="project" value="InterPro"/>
</dbReference>
<evidence type="ECO:0000256" key="2">
    <source>
        <dbReference type="ARBA" id="ARBA00022714"/>
    </source>
</evidence>
<dbReference type="Pfam" id="PF00355">
    <property type="entry name" value="Rieske"/>
    <property type="match status" value="1"/>
</dbReference>
<feature type="region of interest" description="Disordered" evidence="7">
    <location>
        <begin position="1"/>
        <end position="20"/>
    </location>
</feature>
<evidence type="ECO:0000256" key="1">
    <source>
        <dbReference type="ARBA" id="ARBA00001962"/>
    </source>
</evidence>
<comment type="caution">
    <text evidence="9">The sequence shown here is derived from an EMBL/GenBank/DDBJ whole genome shotgun (WGS) entry which is preliminary data.</text>
</comment>
<dbReference type="Gene3D" id="3.90.380.10">
    <property type="entry name" value="Naphthalene 1,2-dioxygenase Alpha Subunit, Chain A, domain 1"/>
    <property type="match status" value="2"/>
</dbReference>
<gene>
    <name evidence="9" type="ORF">FHP25_32830</name>
</gene>
<evidence type="ECO:0000256" key="5">
    <source>
        <dbReference type="ARBA" id="ARBA00023004"/>
    </source>
</evidence>
<dbReference type="CDD" id="cd08887">
    <property type="entry name" value="RHO_alpha_C_3"/>
    <property type="match status" value="1"/>
</dbReference>
<dbReference type="PROSITE" id="PS51296">
    <property type="entry name" value="RIESKE"/>
    <property type="match status" value="1"/>
</dbReference>
<evidence type="ECO:0000256" key="6">
    <source>
        <dbReference type="ARBA" id="ARBA00023014"/>
    </source>
</evidence>
<dbReference type="Pfam" id="PF00848">
    <property type="entry name" value="Ring_hydroxyl_A"/>
    <property type="match status" value="1"/>
</dbReference>
<reference evidence="9 10" key="1">
    <citation type="submission" date="2019-06" db="EMBL/GenBank/DDBJ databases">
        <title>New taxonomy in bacterial strain CC-CFT640, isolated from vineyard.</title>
        <authorList>
            <person name="Lin S.-Y."/>
            <person name="Tsai C.-F."/>
            <person name="Young C.-C."/>
        </authorList>
    </citation>
    <scope>NUCLEOTIDE SEQUENCE [LARGE SCALE GENOMIC DNA]</scope>
    <source>
        <strain evidence="9 10">CC-CFT640</strain>
    </source>
</reference>
<evidence type="ECO:0000313" key="10">
    <source>
        <dbReference type="Proteomes" id="UP000321638"/>
    </source>
</evidence>
<protein>
    <submittedName>
        <fullName evidence="9">Rieske 2Fe-2S domain-containing protein</fullName>
    </submittedName>
</protein>
<dbReference type="InterPro" id="IPR001663">
    <property type="entry name" value="Rng_hydr_dOase-A"/>
</dbReference>
<organism evidence="9 10">
    <name type="scientific">Vineibacter terrae</name>
    <dbReference type="NCBI Taxonomy" id="2586908"/>
    <lineage>
        <taxon>Bacteria</taxon>
        <taxon>Pseudomonadati</taxon>
        <taxon>Pseudomonadota</taxon>
        <taxon>Alphaproteobacteria</taxon>
        <taxon>Hyphomicrobiales</taxon>
        <taxon>Vineibacter</taxon>
    </lineage>
</organism>
<dbReference type="CDD" id="cd03469">
    <property type="entry name" value="Rieske_RO_Alpha_N"/>
    <property type="match status" value="1"/>
</dbReference>
<dbReference type="EMBL" id="VDUZ01000053">
    <property type="protein sequence ID" value="TXL70791.1"/>
    <property type="molecule type" value="Genomic_DNA"/>
</dbReference>
<dbReference type="SUPFAM" id="SSF55961">
    <property type="entry name" value="Bet v1-like"/>
    <property type="match status" value="1"/>
</dbReference>
<feature type="compositionally biased region" description="Basic residues" evidence="7">
    <location>
        <begin position="1"/>
        <end position="14"/>
    </location>
</feature>
<keyword evidence="2" id="KW-0001">2Fe-2S</keyword>
<dbReference type="InterPro" id="IPR017941">
    <property type="entry name" value="Rieske_2Fe-2S"/>
</dbReference>
<dbReference type="Proteomes" id="UP000321638">
    <property type="component" value="Unassembled WGS sequence"/>
</dbReference>
<feature type="domain" description="Rieske" evidence="8">
    <location>
        <begin position="74"/>
        <end position="179"/>
    </location>
</feature>
<dbReference type="InterPro" id="IPR015879">
    <property type="entry name" value="Ring_hydroxy_dOase_asu_C_dom"/>
</dbReference>
<dbReference type="OrthoDB" id="7456916at2"/>
<dbReference type="AlphaFoldDB" id="A0A5C8PCK2"/>
<comment type="cofactor">
    <cofactor evidence="1">
        <name>Fe cation</name>
        <dbReference type="ChEBI" id="CHEBI:24875"/>
    </cofactor>
</comment>
<evidence type="ECO:0000256" key="7">
    <source>
        <dbReference type="SAM" id="MobiDB-lite"/>
    </source>
</evidence>
<dbReference type="Gene3D" id="2.102.10.10">
    <property type="entry name" value="Rieske [2Fe-2S] iron-sulphur domain"/>
    <property type="match status" value="1"/>
</dbReference>
<dbReference type="PANTHER" id="PTHR43756">
    <property type="entry name" value="CHOLINE MONOOXYGENASE, CHLOROPLASTIC"/>
    <property type="match status" value="1"/>
</dbReference>
<evidence type="ECO:0000313" key="9">
    <source>
        <dbReference type="EMBL" id="TXL70791.1"/>
    </source>
</evidence>
<dbReference type="GO" id="GO:0016491">
    <property type="term" value="F:oxidoreductase activity"/>
    <property type="evidence" value="ECO:0007669"/>
    <property type="project" value="UniProtKB-KW"/>
</dbReference>
<keyword evidence="4" id="KW-0560">Oxidoreductase</keyword>
<dbReference type="PANTHER" id="PTHR43756:SF5">
    <property type="entry name" value="CHOLINE MONOOXYGENASE, CHLOROPLASTIC"/>
    <property type="match status" value="1"/>
</dbReference>